<dbReference type="Gene3D" id="3.40.50.1820">
    <property type="entry name" value="alpha/beta hydrolase"/>
    <property type="match status" value="1"/>
</dbReference>
<dbReference type="STRING" id="1841859.GCA_900157385_05277"/>
<dbReference type="PRINTS" id="PR00111">
    <property type="entry name" value="ABHYDROLASE"/>
</dbReference>
<name>A0A2U3NJP3_9MYCO</name>
<dbReference type="InterPro" id="IPR029058">
    <property type="entry name" value="AB_hydrolase_fold"/>
</dbReference>
<dbReference type="RefSeq" id="WP_077103589.1">
    <property type="nucleotide sequence ID" value="NZ_LT717701.1"/>
</dbReference>
<evidence type="ECO:0000259" key="1">
    <source>
        <dbReference type="Pfam" id="PF00561"/>
    </source>
</evidence>
<reference evidence="2 3" key="1">
    <citation type="submission" date="2017-01" db="EMBL/GenBank/DDBJ databases">
        <authorList>
            <consortium name="Urmite Genomes"/>
        </authorList>
    </citation>
    <scope>NUCLEOTIDE SEQUENCE [LARGE SCALE GENOMIC DNA]</scope>
    <source>
        <strain evidence="2 3">AB308</strain>
    </source>
</reference>
<feature type="domain" description="AB hydrolase-1" evidence="1">
    <location>
        <begin position="39"/>
        <end position="283"/>
    </location>
</feature>
<dbReference type="GO" id="GO:0046464">
    <property type="term" value="P:acylglycerol catabolic process"/>
    <property type="evidence" value="ECO:0007669"/>
    <property type="project" value="TreeGrafter"/>
</dbReference>
<evidence type="ECO:0000313" key="2">
    <source>
        <dbReference type="EMBL" id="SPM31751.1"/>
    </source>
</evidence>
<dbReference type="Pfam" id="PF00561">
    <property type="entry name" value="Abhydrolase_1"/>
    <property type="match status" value="1"/>
</dbReference>
<dbReference type="PANTHER" id="PTHR43798:SF5">
    <property type="entry name" value="MONOACYLGLYCEROL LIPASE ABHD6"/>
    <property type="match status" value="1"/>
</dbReference>
<dbReference type="SUPFAM" id="SSF53474">
    <property type="entry name" value="alpha/beta-Hydrolases"/>
    <property type="match status" value="1"/>
</dbReference>
<keyword evidence="2" id="KW-0378">Hydrolase</keyword>
<organism evidence="2 3">
    <name type="scientific">Mycobacterium terramassiliense</name>
    <dbReference type="NCBI Taxonomy" id="1841859"/>
    <lineage>
        <taxon>Bacteria</taxon>
        <taxon>Bacillati</taxon>
        <taxon>Actinomycetota</taxon>
        <taxon>Actinomycetes</taxon>
        <taxon>Mycobacteriales</taxon>
        <taxon>Mycobacteriaceae</taxon>
        <taxon>Mycobacterium</taxon>
    </lineage>
</organism>
<keyword evidence="3" id="KW-1185">Reference proteome</keyword>
<dbReference type="GO" id="GO:0016020">
    <property type="term" value="C:membrane"/>
    <property type="evidence" value="ECO:0007669"/>
    <property type="project" value="TreeGrafter"/>
</dbReference>
<evidence type="ECO:0000313" key="3">
    <source>
        <dbReference type="Proteomes" id="UP000241595"/>
    </source>
</evidence>
<dbReference type="OrthoDB" id="3371334at2"/>
<dbReference type="InterPro" id="IPR000073">
    <property type="entry name" value="AB_hydrolase_1"/>
</dbReference>
<dbReference type="InterPro" id="IPR050266">
    <property type="entry name" value="AB_hydrolase_sf"/>
</dbReference>
<gene>
    <name evidence="2" type="ORF">MTAB308_5274</name>
</gene>
<dbReference type="EMBL" id="FTRV01000016">
    <property type="protein sequence ID" value="SPM31751.1"/>
    <property type="molecule type" value="Genomic_DNA"/>
</dbReference>
<dbReference type="Proteomes" id="UP000241595">
    <property type="component" value="Unassembled WGS sequence"/>
</dbReference>
<dbReference type="GO" id="GO:0047372">
    <property type="term" value="F:monoacylglycerol lipase activity"/>
    <property type="evidence" value="ECO:0007669"/>
    <property type="project" value="TreeGrafter"/>
</dbReference>
<sequence length="329" mass="35835">MRKELSPHLRPVREVEAPSLQFRTIHGYRRAFRIAGSGPALLLIHGVGDNSRSWDTVHAKLAQRFTVIAPDLLGHGESDKPHADYSLPAFANGMRDLLAVLGIDRVTVVGHSFGGGVAMQFAYQYPQLVERIVLVSAGGVAKDVSLALRLAAMPLGAEALGVLRAPGVMPTIRRVGRAVQTMLGSTRFGRDAAEVVDLLEGFLDRDGLAAFARTLRSVVDARGQYVTMLDRSYLVKSVPVQIIWGEDDLIIPVDHAHTAHAAMPGSRIEIFEDSGHMPFHDHPDRFVEVVERFVDSTRAADYDPDTMPALLRTGGREDLAADPRKAAVS</sequence>
<protein>
    <submittedName>
        <fullName evidence="2">Lysophospholipase, alpha-beta hydrolase superfamily</fullName>
    </submittedName>
</protein>
<proteinExistence type="predicted"/>
<dbReference type="AlphaFoldDB" id="A0A2U3NJP3"/>
<accession>A0A2U3NJP3</accession>
<dbReference type="PANTHER" id="PTHR43798">
    <property type="entry name" value="MONOACYLGLYCEROL LIPASE"/>
    <property type="match status" value="1"/>
</dbReference>